<dbReference type="Gene3D" id="1.25.40.10">
    <property type="entry name" value="Tetratricopeptide repeat domain"/>
    <property type="match status" value="1"/>
</dbReference>
<proteinExistence type="predicted"/>
<keyword evidence="1" id="KW-0677">Repeat</keyword>
<dbReference type="PANTHER" id="PTHR47447">
    <property type="entry name" value="OS03G0856100 PROTEIN"/>
    <property type="match status" value="1"/>
</dbReference>
<organism evidence="3 4">
    <name type="scientific">Ephemerocybe angulata</name>
    <dbReference type="NCBI Taxonomy" id="980116"/>
    <lineage>
        <taxon>Eukaryota</taxon>
        <taxon>Fungi</taxon>
        <taxon>Dikarya</taxon>
        <taxon>Basidiomycota</taxon>
        <taxon>Agaricomycotina</taxon>
        <taxon>Agaricomycetes</taxon>
        <taxon>Agaricomycetidae</taxon>
        <taxon>Agaricales</taxon>
        <taxon>Agaricineae</taxon>
        <taxon>Psathyrellaceae</taxon>
        <taxon>Ephemerocybe</taxon>
    </lineage>
</organism>
<dbReference type="OrthoDB" id="5588846at2759"/>
<name>A0A8H6M0D9_9AGAR</name>
<protein>
    <submittedName>
        <fullName evidence="3">Uncharacterized protein</fullName>
    </submittedName>
</protein>
<accession>A0A8H6M0D9</accession>
<comment type="caution">
    <text evidence="3">The sequence shown here is derived from an EMBL/GenBank/DDBJ whole genome shotgun (WGS) entry which is preliminary data.</text>
</comment>
<dbReference type="Proteomes" id="UP000521943">
    <property type="component" value="Unassembled WGS sequence"/>
</dbReference>
<evidence type="ECO:0000313" key="3">
    <source>
        <dbReference type="EMBL" id="KAF6749705.1"/>
    </source>
</evidence>
<dbReference type="AlphaFoldDB" id="A0A8H6M0D9"/>
<evidence type="ECO:0000256" key="2">
    <source>
        <dbReference type="SAM" id="MobiDB-lite"/>
    </source>
</evidence>
<feature type="region of interest" description="Disordered" evidence="2">
    <location>
        <begin position="518"/>
        <end position="548"/>
    </location>
</feature>
<evidence type="ECO:0000313" key="4">
    <source>
        <dbReference type="Proteomes" id="UP000521943"/>
    </source>
</evidence>
<evidence type="ECO:0000256" key="1">
    <source>
        <dbReference type="ARBA" id="ARBA00022737"/>
    </source>
</evidence>
<keyword evidence="4" id="KW-1185">Reference proteome</keyword>
<dbReference type="PANTHER" id="PTHR47447:SF23">
    <property type="entry name" value="PENTACOTRIPEPTIDE-REPEAT REGION OF PRORP DOMAIN-CONTAINING PROTEIN"/>
    <property type="match status" value="1"/>
</dbReference>
<reference evidence="3 4" key="1">
    <citation type="submission" date="2020-07" db="EMBL/GenBank/DDBJ databases">
        <title>Comparative genomics of pyrophilous fungi reveals a link between fire events and developmental genes.</title>
        <authorList>
            <consortium name="DOE Joint Genome Institute"/>
            <person name="Steindorff A.S."/>
            <person name="Carver A."/>
            <person name="Calhoun S."/>
            <person name="Stillman K."/>
            <person name="Liu H."/>
            <person name="Lipzen A."/>
            <person name="Pangilinan J."/>
            <person name="Labutti K."/>
            <person name="Bruns T.D."/>
            <person name="Grigoriev I.V."/>
        </authorList>
    </citation>
    <scope>NUCLEOTIDE SEQUENCE [LARGE SCALE GENOMIC DNA]</scope>
    <source>
        <strain evidence="3 4">CBS 144469</strain>
    </source>
</reference>
<gene>
    <name evidence="3" type="ORF">DFP72DRAFT_1034551</name>
</gene>
<feature type="region of interest" description="Disordered" evidence="2">
    <location>
        <begin position="22"/>
        <end position="44"/>
    </location>
</feature>
<dbReference type="InterPro" id="IPR011990">
    <property type="entry name" value="TPR-like_helical_dom_sf"/>
</dbReference>
<dbReference type="EMBL" id="JACGCI010000061">
    <property type="protein sequence ID" value="KAF6749705.1"/>
    <property type="molecule type" value="Genomic_DNA"/>
</dbReference>
<sequence length="845" mass="94162">MASRAATKLRRGFSTYHRLRNVESESNSSTPAIFNPPSVPEIRGRRRPMIGTMQLRQKRDPAVALHELNERIHALEEVAEVEEEEAVREEAYYSERDLASFYEDVLANPFEGEAELKVNDQAMRAAQAAEDALLVQAMYERFDVDGAPSTSTADNTLQKPIQLILSRLESIVSRLESAQRISSAEEPTEEQTYFPVSILTMRECEALVRVSAKARDAQSAELTLQLMKRTGLPIPEAAFTSILKLYARTGDPVSADRFISTFLTSTPTSSQRHFHIQAHLTSTPSNLIPLSALDLVHAYENRNTPAPMETYNSAISALLHRPSSIARAQAWDLFSHMRYVAHPDPSVPLYTTMIKACAYPLKSSLASEPEKAVDLWTEMTVDHALTPTVASYNAVILACARSGTKEFVGEAFRIARQMLDSHRDAEGRSAYRPDRKTFCALLEGAKRLGDLARVRWILAEMTRRREGVEEGERVNAPVDAEVDEEVMVHVFNAYAAYNPPFVKAKTVVLKDNSPVAKARAQGTDAPPLTSLDHTAKADSEASTTSTTTDIVDDAPVAFAHVPPQTHGEVIQEVEFLFLSIKESQPSASASNSASNDSQAKFRSVQITPRLVTAYLSVFYNHAPLQTSYNLFRSIFEEVGIHTRPVRAYVELLERLANARKTRDGSERRLALAFAEEVWAEWAALEAGGVHPDNNPSGQGMGKRIDARTIERANVALVRVYVLNHQPDKAMDIIRAFAARYPPQAVRVPPPKPMIRSTKMMLGTGDTRITRPLVRMTGATEVGDDYVPPVLMWRDVEALHHKLVACGKTRDIKYLGWVTKAYEWALRVRRDEAMSIVSRGRSWATR</sequence>